<name>A0AAD2FZU6_9STRA</name>
<comment type="caution">
    <text evidence="3">The sequence shown here is derived from an EMBL/GenBank/DDBJ whole genome shotgun (WGS) entry which is preliminary data.</text>
</comment>
<organism evidence="3 4">
    <name type="scientific">Cylindrotheca closterium</name>
    <dbReference type="NCBI Taxonomy" id="2856"/>
    <lineage>
        <taxon>Eukaryota</taxon>
        <taxon>Sar</taxon>
        <taxon>Stramenopiles</taxon>
        <taxon>Ochrophyta</taxon>
        <taxon>Bacillariophyta</taxon>
        <taxon>Bacillariophyceae</taxon>
        <taxon>Bacillariophycidae</taxon>
        <taxon>Bacillariales</taxon>
        <taxon>Bacillariaceae</taxon>
        <taxon>Cylindrotheca</taxon>
    </lineage>
</organism>
<feature type="compositionally biased region" description="Polar residues" evidence="1">
    <location>
        <begin position="1"/>
        <end position="18"/>
    </location>
</feature>
<protein>
    <submittedName>
        <fullName evidence="3">Uncharacterized protein</fullName>
    </submittedName>
</protein>
<feature type="compositionally biased region" description="Acidic residues" evidence="1">
    <location>
        <begin position="127"/>
        <end position="145"/>
    </location>
</feature>
<reference evidence="3" key="1">
    <citation type="submission" date="2023-08" db="EMBL/GenBank/DDBJ databases">
        <authorList>
            <person name="Audoor S."/>
            <person name="Bilcke G."/>
        </authorList>
    </citation>
    <scope>NUCLEOTIDE SEQUENCE</scope>
</reference>
<feature type="compositionally biased region" description="Low complexity" evidence="1">
    <location>
        <begin position="361"/>
        <end position="393"/>
    </location>
</feature>
<feature type="region of interest" description="Disordered" evidence="1">
    <location>
        <begin position="167"/>
        <end position="191"/>
    </location>
</feature>
<proteinExistence type="predicted"/>
<dbReference type="EMBL" id="CAKOGP040001980">
    <property type="protein sequence ID" value="CAJ1958604.1"/>
    <property type="molecule type" value="Genomic_DNA"/>
</dbReference>
<evidence type="ECO:0000313" key="4">
    <source>
        <dbReference type="Proteomes" id="UP001295423"/>
    </source>
</evidence>
<feature type="compositionally biased region" description="Basic and acidic residues" evidence="1">
    <location>
        <begin position="500"/>
        <end position="509"/>
    </location>
</feature>
<feature type="region of interest" description="Disordered" evidence="1">
    <location>
        <begin position="101"/>
        <end position="155"/>
    </location>
</feature>
<sequence length="520" mass="55066">MNNNSGPLDNDPTMNETPSVYDPAPFDAPLDNDPTMTEDAMGTSPQAYNSNDDDMETCPEPHNSNDDGFSAAASATVAAASATAAAAGTYMWAALDATGMVSKPEDGEEEEEHKPDRIDAFDPFAMSDDEAPEGMDVVGDSDDEPNTSRSAPGAIAVANFDATYDKKLKGDTDSDTGDESNPKGNDSDSEAAAVLVAAVPDRDAEDKRERRMLIGAVFLVFFLAIFAGAYAGVQVEEERVEQARSTEFETIPSSSAIPKCFPGSNPTRATAFMQVALDGMSRQATSTELQQVQNALTGVYNGVTGGCNDVYERIMESASVVNQNLITDSKGKNHLSIDFTTNLRCDGCTAEEEYLFSPWPSASKGKASTSAKGKGTTGTTSTKTGKGTSSTAGGERKLRRGNRNARGVRGIRDLQSVAPAPPIFVNPGGVPATPSTGKGKGGKGKGSSNTRAQMFIDSLDATLQTSNLPLKKVKAAYIYEQTAVWKGEKLKLKPTKKEKKKDGKGKGTSDKISAGRRRRH</sequence>
<accession>A0AAD2FZU6</accession>
<feature type="transmembrane region" description="Helical" evidence="2">
    <location>
        <begin position="212"/>
        <end position="233"/>
    </location>
</feature>
<feature type="region of interest" description="Disordered" evidence="1">
    <location>
        <begin position="488"/>
        <end position="520"/>
    </location>
</feature>
<evidence type="ECO:0000256" key="1">
    <source>
        <dbReference type="SAM" id="MobiDB-lite"/>
    </source>
</evidence>
<keyword evidence="4" id="KW-1185">Reference proteome</keyword>
<gene>
    <name evidence="3" type="ORF">CYCCA115_LOCUS17259</name>
</gene>
<keyword evidence="2" id="KW-0472">Membrane</keyword>
<keyword evidence="2" id="KW-1133">Transmembrane helix</keyword>
<keyword evidence="2" id="KW-0812">Transmembrane</keyword>
<evidence type="ECO:0000256" key="2">
    <source>
        <dbReference type="SAM" id="Phobius"/>
    </source>
</evidence>
<dbReference type="AlphaFoldDB" id="A0AAD2FZU6"/>
<evidence type="ECO:0000313" key="3">
    <source>
        <dbReference type="EMBL" id="CAJ1958604.1"/>
    </source>
</evidence>
<feature type="region of interest" description="Disordered" evidence="1">
    <location>
        <begin position="1"/>
        <end position="69"/>
    </location>
</feature>
<dbReference type="Proteomes" id="UP001295423">
    <property type="component" value="Unassembled WGS sequence"/>
</dbReference>
<feature type="region of interest" description="Disordered" evidence="1">
    <location>
        <begin position="359"/>
        <end position="450"/>
    </location>
</feature>